<name>A0A848HKE5_9BURK</name>
<comment type="caution">
    <text evidence="7">The sequence shown here is derived from an EMBL/GenBank/DDBJ whole genome shotgun (WGS) entry which is preliminary data.</text>
</comment>
<feature type="transmembrane region" description="Helical" evidence="5">
    <location>
        <begin position="128"/>
        <end position="147"/>
    </location>
</feature>
<evidence type="ECO:0000256" key="3">
    <source>
        <dbReference type="ARBA" id="ARBA00022989"/>
    </source>
</evidence>
<dbReference type="GO" id="GO:0016020">
    <property type="term" value="C:membrane"/>
    <property type="evidence" value="ECO:0007669"/>
    <property type="project" value="UniProtKB-SubCell"/>
</dbReference>
<feature type="transmembrane region" description="Helical" evidence="5">
    <location>
        <begin position="153"/>
        <end position="174"/>
    </location>
</feature>
<evidence type="ECO:0000256" key="1">
    <source>
        <dbReference type="ARBA" id="ARBA00004141"/>
    </source>
</evidence>
<feature type="transmembrane region" description="Helical" evidence="5">
    <location>
        <begin position="186"/>
        <end position="210"/>
    </location>
</feature>
<feature type="transmembrane region" description="Helical" evidence="5">
    <location>
        <begin position="76"/>
        <end position="94"/>
    </location>
</feature>
<accession>A0A848HKE5</accession>
<keyword evidence="8" id="KW-1185">Reference proteome</keyword>
<keyword evidence="3 5" id="KW-1133">Transmembrane helix</keyword>
<dbReference type="AlphaFoldDB" id="A0A848HKE5"/>
<dbReference type="Proteomes" id="UP000541185">
    <property type="component" value="Unassembled WGS sequence"/>
</dbReference>
<gene>
    <name evidence="7" type="ORF">HHL11_30955</name>
</gene>
<evidence type="ECO:0000256" key="2">
    <source>
        <dbReference type="ARBA" id="ARBA00022692"/>
    </source>
</evidence>
<feature type="transmembrane region" description="Helical" evidence="5">
    <location>
        <begin position="100"/>
        <end position="121"/>
    </location>
</feature>
<feature type="transmembrane region" description="Helical" evidence="5">
    <location>
        <begin position="247"/>
        <end position="276"/>
    </location>
</feature>
<reference evidence="7 8" key="1">
    <citation type="submission" date="2020-04" db="EMBL/GenBank/DDBJ databases">
        <title>Ramlibacter sp. G-1-2-2 isolated from soil.</title>
        <authorList>
            <person name="Dahal R.H."/>
        </authorList>
    </citation>
    <scope>NUCLEOTIDE SEQUENCE [LARGE SCALE GENOMIC DNA]</scope>
    <source>
        <strain evidence="7 8">G-1-2-2</strain>
    </source>
</reference>
<proteinExistence type="predicted"/>
<keyword evidence="4 5" id="KW-0472">Membrane</keyword>
<evidence type="ECO:0000313" key="7">
    <source>
        <dbReference type="EMBL" id="NML48208.1"/>
    </source>
</evidence>
<dbReference type="RefSeq" id="WP_169422540.1">
    <property type="nucleotide sequence ID" value="NZ_JABBFX010000004.1"/>
</dbReference>
<feature type="transmembrane region" description="Helical" evidence="5">
    <location>
        <begin position="31"/>
        <end position="64"/>
    </location>
</feature>
<feature type="transmembrane region" description="Helical" evidence="5">
    <location>
        <begin position="282"/>
        <end position="300"/>
    </location>
</feature>
<evidence type="ECO:0000256" key="5">
    <source>
        <dbReference type="SAM" id="Phobius"/>
    </source>
</evidence>
<feature type="domain" description="Integral membrane bound transporter" evidence="6">
    <location>
        <begin position="203"/>
        <end position="330"/>
    </location>
</feature>
<evidence type="ECO:0000256" key="4">
    <source>
        <dbReference type="ARBA" id="ARBA00023136"/>
    </source>
</evidence>
<protein>
    <submittedName>
        <fullName evidence="7">FUSC family protein</fullName>
    </submittedName>
</protein>
<evidence type="ECO:0000313" key="8">
    <source>
        <dbReference type="Proteomes" id="UP000541185"/>
    </source>
</evidence>
<dbReference type="EMBL" id="JABBFX010000004">
    <property type="protein sequence ID" value="NML48208.1"/>
    <property type="molecule type" value="Genomic_DNA"/>
</dbReference>
<keyword evidence="2 5" id="KW-0812">Transmembrane</keyword>
<sequence>MNNAGLRAFLAREWRHLAVVNASNRPWQMPLAAALASGLPLLIAAWHGQVGQGVAASLGGLAFLYMPATPLSHRMAWLMACAFGLAGSYTLGLLCHLLPALVVPMLALITILVTMVCRFYAVPPPGSLFFVMAAAIAAYTPVSAAAFAGQVGLVTMGAVLACSIALCYGLWVDHPRGQPPAVQRDFGFVVLDPVVIGLFVGLSLAIAQLLGLERPYWVPVSCLAVIQGVTFRAVWTRQLHRIAGTGVGLLLFWALATWLPLDAWTIAIGVTVLTLVVESIVVRHYAAAAVFFTPLALLLAEGAQLGTMLPQGLIRARFLDTVLGCLAGLAGGACLHSPPLREAAERLLRRMLPACRPLTAYCFVPDSSAASEPSALGAATNSCLSVARR</sequence>
<organism evidence="7 8">
    <name type="scientific">Ramlibacter agri</name>
    <dbReference type="NCBI Taxonomy" id="2728837"/>
    <lineage>
        <taxon>Bacteria</taxon>
        <taxon>Pseudomonadati</taxon>
        <taxon>Pseudomonadota</taxon>
        <taxon>Betaproteobacteria</taxon>
        <taxon>Burkholderiales</taxon>
        <taxon>Comamonadaceae</taxon>
        <taxon>Ramlibacter</taxon>
    </lineage>
</organism>
<dbReference type="Pfam" id="PF13515">
    <property type="entry name" value="FUSC_2"/>
    <property type="match status" value="1"/>
</dbReference>
<feature type="transmembrane region" description="Helical" evidence="5">
    <location>
        <begin position="216"/>
        <end position="235"/>
    </location>
</feature>
<evidence type="ECO:0000259" key="6">
    <source>
        <dbReference type="Pfam" id="PF13515"/>
    </source>
</evidence>
<comment type="subcellular location">
    <subcellularLocation>
        <location evidence="1">Membrane</location>
        <topology evidence="1">Multi-pass membrane protein</topology>
    </subcellularLocation>
</comment>
<dbReference type="InterPro" id="IPR049453">
    <property type="entry name" value="Memb_transporter_dom"/>
</dbReference>